<evidence type="ECO:0000259" key="5">
    <source>
        <dbReference type="PROSITE" id="PS50977"/>
    </source>
</evidence>
<evidence type="ECO:0000256" key="3">
    <source>
        <dbReference type="ARBA" id="ARBA00023163"/>
    </source>
</evidence>
<name>A0ABW5GDB4_9PSEU</name>
<dbReference type="InterPro" id="IPR036271">
    <property type="entry name" value="Tet_transcr_reg_TetR-rel_C_sf"/>
</dbReference>
<feature type="DNA-binding region" description="H-T-H motif" evidence="4">
    <location>
        <begin position="32"/>
        <end position="51"/>
    </location>
</feature>
<dbReference type="SUPFAM" id="SSF46689">
    <property type="entry name" value="Homeodomain-like"/>
    <property type="match status" value="1"/>
</dbReference>
<dbReference type="PANTHER" id="PTHR47506:SF1">
    <property type="entry name" value="HTH-TYPE TRANSCRIPTIONAL REGULATOR YJDC"/>
    <property type="match status" value="1"/>
</dbReference>
<protein>
    <submittedName>
        <fullName evidence="6">TetR/AcrR family transcriptional regulator</fullName>
    </submittedName>
</protein>
<dbReference type="PANTHER" id="PTHR47506">
    <property type="entry name" value="TRANSCRIPTIONAL REGULATORY PROTEIN"/>
    <property type="match status" value="1"/>
</dbReference>
<accession>A0ABW5GDB4</accession>
<keyword evidence="1" id="KW-0805">Transcription regulation</keyword>
<comment type="caution">
    <text evidence="6">The sequence shown here is derived from an EMBL/GenBank/DDBJ whole genome shotgun (WGS) entry which is preliminary data.</text>
</comment>
<dbReference type="Gene3D" id="1.10.10.60">
    <property type="entry name" value="Homeodomain-like"/>
    <property type="match status" value="1"/>
</dbReference>
<dbReference type="InterPro" id="IPR023772">
    <property type="entry name" value="DNA-bd_HTH_TetR-type_CS"/>
</dbReference>
<keyword evidence="7" id="KW-1185">Reference proteome</keyword>
<evidence type="ECO:0000256" key="2">
    <source>
        <dbReference type="ARBA" id="ARBA00023125"/>
    </source>
</evidence>
<reference evidence="7" key="1">
    <citation type="journal article" date="2019" name="Int. J. Syst. Evol. Microbiol.">
        <title>The Global Catalogue of Microorganisms (GCM) 10K type strain sequencing project: providing services to taxonomists for standard genome sequencing and annotation.</title>
        <authorList>
            <consortium name="The Broad Institute Genomics Platform"/>
            <consortium name="The Broad Institute Genome Sequencing Center for Infectious Disease"/>
            <person name="Wu L."/>
            <person name="Ma J."/>
        </authorList>
    </citation>
    <scope>NUCLEOTIDE SEQUENCE [LARGE SCALE GENOMIC DNA]</scope>
    <source>
        <strain evidence="7">CGMCC 4.7643</strain>
    </source>
</reference>
<evidence type="ECO:0000256" key="4">
    <source>
        <dbReference type="PROSITE-ProRule" id="PRU00335"/>
    </source>
</evidence>
<organism evidence="6 7">
    <name type="scientific">Amycolatopsis samaneae</name>
    <dbReference type="NCBI Taxonomy" id="664691"/>
    <lineage>
        <taxon>Bacteria</taxon>
        <taxon>Bacillati</taxon>
        <taxon>Actinomycetota</taxon>
        <taxon>Actinomycetes</taxon>
        <taxon>Pseudonocardiales</taxon>
        <taxon>Pseudonocardiaceae</taxon>
        <taxon>Amycolatopsis</taxon>
    </lineage>
</organism>
<dbReference type="EMBL" id="JBHUKU010000006">
    <property type="protein sequence ID" value="MFD2459517.1"/>
    <property type="molecule type" value="Genomic_DNA"/>
</dbReference>
<dbReference type="Pfam" id="PF00440">
    <property type="entry name" value="TetR_N"/>
    <property type="match status" value="1"/>
</dbReference>
<evidence type="ECO:0000313" key="6">
    <source>
        <dbReference type="EMBL" id="MFD2459517.1"/>
    </source>
</evidence>
<sequence>MSPRGRPRAFDREGALTKAMYVFWARGYEGASLADLTAAMGINPPSLYAAFGGKEALFREAVKHYCAVYGGFTERALREQPTARAAVEAVLRDNARDYVDPAHPSGCMVVLAATNCTPANQGVHDHLRALRRETQESITRRLREGVEDGELPEDTDVEALGGFFTTVLNGLSVQARDGATLPELTASIDVALVAWPAGARE</sequence>
<dbReference type="PROSITE" id="PS50977">
    <property type="entry name" value="HTH_TETR_2"/>
    <property type="match status" value="1"/>
</dbReference>
<dbReference type="Proteomes" id="UP001597419">
    <property type="component" value="Unassembled WGS sequence"/>
</dbReference>
<gene>
    <name evidence="6" type="ORF">ACFSYJ_12970</name>
</gene>
<dbReference type="InterPro" id="IPR009057">
    <property type="entry name" value="Homeodomain-like_sf"/>
</dbReference>
<proteinExistence type="predicted"/>
<dbReference type="SUPFAM" id="SSF48498">
    <property type="entry name" value="Tetracyclin repressor-like, C-terminal domain"/>
    <property type="match status" value="1"/>
</dbReference>
<keyword evidence="3" id="KW-0804">Transcription</keyword>
<dbReference type="Gene3D" id="1.10.357.10">
    <property type="entry name" value="Tetracycline Repressor, domain 2"/>
    <property type="match status" value="1"/>
</dbReference>
<dbReference type="PROSITE" id="PS01081">
    <property type="entry name" value="HTH_TETR_1"/>
    <property type="match status" value="1"/>
</dbReference>
<evidence type="ECO:0000256" key="1">
    <source>
        <dbReference type="ARBA" id="ARBA00023015"/>
    </source>
</evidence>
<dbReference type="InterPro" id="IPR001647">
    <property type="entry name" value="HTH_TetR"/>
</dbReference>
<dbReference type="RefSeq" id="WP_345396864.1">
    <property type="nucleotide sequence ID" value="NZ_BAABHG010000008.1"/>
</dbReference>
<keyword evidence="2 4" id="KW-0238">DNA-binding</keyword>
<dbReference type="InterPro" id="IPR011075">
    <property type="entry name" value="TetR_C"/>
</dbReference>
<dbReference type="Pfam" id="PF16925">
    <property type="entry name" value="TetR_C_13"/>
    <property type="match status" value="1"/>
</dbReference>
<evidence type="ECO:0000313" key="7">
    <source>
        <dbReference type="Proteomes" id="UP001597419"/>
    </source>
</evidence>
<feature type="domain" description="HTH tetR-type" evidence="5">
    <location>
        <begin position="9"/>
        <end position="69"/>
    </location>
</feature>